<evidence type="ECO:0000313" key="3">
    <source>
        <dbReference type="Proteomes" id="UP001597045"/>
    </source>
</evidence>
<dbReference type="EMBL" id="JBHTIS010000261">
    <property type="protein sequence ID" value="MFD1045303.1"/>
    <property type="molecule type" value="Genomic_DNA"/>
</dbReference>
<accession>A0ABW3M449</accession>
<proteinExistence type="predicted"/>
<dbReference type="Proteomes" id="UP001597045">
    <property type="component" value="Unassembled WGS sequence"/>
</dbReference>
<feature type="non-terminal residue" evidence="2">
    <location>
        <position position="1"/>
    </location>
</feature>
<feature type="region of interest" description="Disordered" evidence="1">
    <location>
        <begin position="1"/>
        <end position="41"/>
    </location>
</feature>
<reference evidence="3" key="1">
    <citation type="journal article" date="2019" name="Int. J. Syst. Evol. Microbiol.">
        <title>The Global Catalogue of Microorganisms (GCM) 10K type strain sequencing project: providing services to taxonomists for standard genome sequencing and annotation.</title>
        <authorList>
            <consortium name="The Broad Institute Genomics Platform"/>
            <consortium name="The Broad Institute Genome Sequencing Center for Infectious Disease"/>
            <person name="Wu L."/>
            <person name="Ma J."/>
        </authorList>
    </citation>
    <scope>NUCLEOTIDE SEQUENCE [LARGE SCALE GENOMIC DNA]</scope>
    <source>
        <strain evidence="3">JCM 31486</strain>
    </source>
</reference>
<gene>
    <name evidence="2" type="ORF">ACFQ1S_06745</name>
</gene>
<protein>
    <submittedName>
        <fullName evidence="2">Uncharacterized protein</fullName>
    </submittedName>
</protein>
<name>A0ABW3M449_9PSEU</name>
<feature type="compositionally biased region" description="Polar residues" evidence="1">
    <location>
        <begin position="30"/>
        <end position="41"/>
    </location>
</feature>
<comment type="caution">
    <text evidence="2">The sequence shown here is derived from an EMBL/GenBank/DDBJ whole genome shotgun (WGS) entry which is preliminary data.</text>
</comment>
<feature type="compositionally biased region" description="Pro residues" evidence="1">
    <location>
        <begin position="69"/>
        <end position="81"/>
    </location>
</feature>
<evidence type="ECO:0000313" key="2">
    <source>
        <dbReference type="EMBL" id="MFD1045303.1"/>
    </source>
</evidence>
<organism evidence="2 3">
    <name type="scientific">Kibdelosporangium lantanae</name>
    <dbReference type="NCBI Taxonomy" id="1497396"/>
    <lineage>
        <taxon>Bacteria</taxon>
        <taxon>Bacillati</taxon>
        <taxon>Actinomycetota</taxon>
        <taxon>Actinomycetes</taxon>
        <taxon>Pseudonocardiales</taxon>
        <taxon>Pseudonocardiaceae</taxon>
        <taxon>Kibdelosporangium</taxon>
    </lineage>
</organism>
<feature type="compositionally biased region" description="Basic and acidic residues" evidence="1">
    <location>
        <begin position="1"/>
        <end position="29"/>
    </location>
</feature>
<evidence type="ECO:0000256" key="1">
    <source>
        <dbReference type="SAM" id="MobiDB-lite"/>
    </source>
</evidence>
<sequence>SSTHTTDHLGHIRRRRAEEDPAEDPEHSQPPKTENQAIESSTIENHVIENHVIESRLTENHVTESQAPPNEPLTPPTPTTPAAPTRYDLDTATKGLDAPLAVVDLDSFDANARSWSWGGTAPGPLSIRTLSCSRRPCACEPLHWSPIWAEPHGLIHPRER</sequence>
<keyword evidence="3" id="KW-1185">Reference proteome</keyword>
<feature type="region of interest" description="Disordered" evidence="1">
    <location>
        <begin position="57"/>
        <end position="87"/>
    </location>
</feature>